<keyword evidence="2" id="KW-0238">DNA-binding</keyword>
<gene>
    <name evidence="2" type="ORF">M2127_001334</name>
</gene>
<comment type="caution">
    <text evidence="2">The sequence shown here is derived from an EMBL/GenBank/DDBJ whole genome shotgun (WGS) entry which is preliminary data.</text>
</comment>
<dbReference type="Gene3D" id="1.10.260.40">
    <property type="entry name" value="lambda repressor-like DNA-binding domains"/>
    <property type="match status" value="1"/>
</dbReference>
<evidence type="ECO:0000313" key="3">
    <source>
        <dbReference type="Proteomes" id="UP001161160"/>
    </source>
</evidence>
<evidence type="ECO:0000259" key="1">
    <source>
        <dbReference type="PROSITE" id="PS50943"/>
    </source>
</evidence>
<dbReference type="SUPFAM" id="SSF47413">
    <property type="entry name" value="lambda repressor-like DNA-binding domains"/>
    <property type="match status" value="1"/>
</dbReference>
<keyword evidence="3" id="KW-1185">Reference proteome</keyword>
<dbReference type="Pfam" id="PF01381">
    <property type="entry name" value="HTH_3"/>
    <property type="match status" value="1"/>
</dbReference>
<organism evidence="2 3">
    <name type="scientific">Polynucleobacter sphagniphilus</name>
    <dbReference type="NCBI Taxonomy" id="1743169"/>
    <lineage>
        <taxon>Bacteria</taxon>
        <taxon>Pseudomonadati</taxon>
        <taxon>Pseudomonadota</taxon>
        <taxon>Betaproteobacteria</taxon>
        <taxon>Burkholderiales</taxon>
        <taxon>Burkholderiaceae</taxon>
        <taxon>Polynucleobacter</taxon>
    </lineage>
</organism>
<dbReference type="EMBL" id="JARXYA010000006">
    <property type="protein sequence ID" value="MDH6504029.1"/>
    <property type="molecule type" value="Genomic_DNA"/>
</dbReference>
<feature type="domain" description="HTH cro/C1-type" evidence="1">
    <location>
        <begin position="46"/>
        <end position="104"/>
    </location>
</feature>
<dbReference type="InterPro" id="IPR010982">
    <property type="entry name" value="Lambda_DNA-bd_dom_sf"/>
</dbReference>
<name>A0AA43MAM3_9BURK</name>
<accession>A0AA43MAM3</accession>
<reference evidence="2" key="1">
    <citation type="submission" date="2023-04" db="EMBL/GenBank/DDBJ databases">
        <title>Genome Encyclopedia of Bacteria and Archaea VI: Functional Genomics of Type Strains.</title>
        <authorList>
            <person name="Whitman W."/>
        </authorList>
    </citation>
    <scope>NUCLEOTIDE SEQUENCE</scope>
    <source>
        <strain evidence="2">Enz.4-51</strain>
    </source>
</reference>
<sequence length="106" mass="11716">MEKMTTQKKTKMLTHKQMISKMLKKPAVKAAVKELDRTEFAILDEILTARKEAGLTQAQVAKKMGTQTPAIARLESSLATGKHSPSLTTLRKYAAALGKRVELHLV</sequence>
<dbReference type="GO" id="GO:0003677">
    <property type="term" value="F:DNA binding"/>
    <property type="evidence" value="ECO:0007669"/>
    <property type="project" value="UniProtKB-KW"/>
</dbReference>
<proteinExistence type="predicted"/>
<dbReference type="SMART" id="SM00530">
    <property type="entry name" value="HTH_XRE"/>
    <property type="match status" value="1"/>
</dbReference>
<evidence type="ECO:0000313" key="2">
    <source>
        <dbReference type="EMBL" id="MDH6504029.1"/>
    </source>
</evidence>
<dbReference type="Proteomes" id="UP001161160">
    <property type="component" value="Unassembled WGS sequence"/>
</dbReference>
<dbReference type="CDD" id="cd00093">
    <property type="entry name" value="HTH_XRE"/>
    <property type="match status" value="1"/>
</dbReference>
<dbReference type="PROSITE" id="PS50943">
    <property type="entry name" value="HTH_CROC1"/>
    <property type="match status" value="1"/>
</dbReference>
<dbReference type="InterPro" id="IPR001387">
    <property type="entry name" value="Cro/C1-type_HTH"/>
</dbReference>
<dbReference type="AlphaFoldDB" id="A0AA43MAM3"/>
<protein>
    <submittedName>
        <fullName evidence="2">DNA-binding XRE family transcriptional regulator</fullName>
    </submittedName>
</protein>